<feature type="domain" description="ACT" evidence="28">
    <location>
        <begin position="400"/>
        <end position="473"/>
    </location>
</feature>
<dbReference type="UniPathway" id="UPA00034">
    <property type="reaction ID" value="UER00015"/>
</dbReference>
<dbReference type="eggNOG" id="COG0460">
    <property type="taxonomic scope" value="Bacteria"/>
</dbReference>
<dbReference type="GO" id="GO:0005524">
    <property type="term" value="F:ATP binding"/>
    <property type="evidence" value="ECO:0007669"/>
    <property type="project" value="UniProtKB-KW"/>
</dbReference>
<dbReference type="NCBIfam" id="NF006959">
    <property type="entry name" value="PRK09436.1"/>
    <property type="match status" value="1"/>
</dbReference>
<comment type="pathway">
    <text evidence="2">Amino-acid biosynthesis; L-lysine biosynthesis via DAP pathway; (S)-tetrahydrodipicolinate from L-aspartate: step 1/4.</text>
</comment>
<comment type="catalytic activity">
    <reaction evidence="26">
        <text>L-homoserine + NADP(+) = L-aspartate 4-semialdehyde + NADPH + H(+)</text>
        <dbReference type="Rhea" id="RHEA:15761"/>
        <dbReference type="ChEBI" id="CHEBI:15378"/>
        <dbReference type="ChEBI" id="CHEBI:57476"/>
        <dbReference type="ChEBI" id="CHEBI:57783"/>
        <dbReference type="ChEBI" id="CHEBI:58349"/>
        <dbReference type="ChEBI" id="CHEBI:537519"/>
        <dbReference type="EC" id="1.1.1.3"/>
    </reaction>
    <physiologicalReaction direction="right-to-left" evidence="26">
        <dbReference type="Rhea" id="RHEA:15763"/>
    </physiologicalReaction>
</comment>
<dbReference type="GO" id="GO:0004412">
    <property type="term" value="F:homoserine dehydrogenase activity"/>
    <property type="evidence" value="ECO:0007669"/>
    <property type="project" value="UniProtKB-EC"/>
</dbReference>
<comment type="pathway">
    <text evidence="5">Amino-acid biosynthesis; L-methionine biosynthesis via de novo pathway; L-homoserine from L-aspartate: step 3/3.</text>
</comment>
<dbReference type="UniPathway" id="UPA00050">
    <property type="reaction ID" value="UER00063"/>
</dbReference>
<evidence type="ECO:0000313" key="30">
    <source>
        <dbReference type="Proteomes" id="UP000007435"/>
    </source>
</evidence>
<evidence type="ECO:0000256" key="9">
    <source>
        <dbReference type="ARBA" id="ARBA00011881"/>
    </source>
</evidence>
<dbReference type="InterPro" id="IPR045865">
    <property type="entry name" value="ACT-like_dom_sf"/>
</dbReference>
<comment type="catalytic activity">
    <reaction evidence="27">
        <text>L-homoserine + NAD(+) = L-aspartate 4-semialdehyde + NADH + H(+)</text>
        <dbReference type="Rhea" id="RHEA:15757"/>
        <dbReference type="ChEBI" id="CHEBI:15378"/>
        <dbReference type="ChEBI" id="CHEBI:57476"/>
        <dbReference type="ChEBI" id="CHEBI:57540"/>
        <dbReference type="ChEBI" id="CHEBI:57945"/>
        <dbReference type="ChEBI" id="CHEBI:537519"/>
        <dbReference type="EC" id="1.1.1.3"/>
    </reaction>
    <physiologicalReaction direction="right-to-left" evidence="27">
        <dbReference type="Rhea" id="RHEA:15759"/>
    </physiologicalReaction>
</comment>
<dbReference type="InterPro" id="IPR036291">
    <property type="entry name" value="NAD(P)-bd_dom_sf"/>
</dbReference>
<evidence type="ECO:0000256" key="8">
    <source>
        <dbReference type="ARBA" id="ARBA00010046"/>
    </source>
</evidence>
<dbReference type="InterPro" id="IPR011147">
    <property type="entry name" value="Bifunc_Aspkin/hSer_DH"/>
</dbReference>
<evidence type="ECO:0000256" key="23">
    <source>
        <dbReference type="ARBA" id="ARBA00023268"/>
    </source>
</evidence>
<dbReference type="KEGG" id="lby:Lbys_0631"/>
<evidence type="ECO:0000256" key="18">
    <source>
        <dbReference type="ARBA" id="ARBA00023002"/>
    </source>
</evidence>
<dbReference type="InterPro" id="IPR005106">
    <property type="entry name" value="Asp/hSer_DH_NAD-bd"/>
</dbReference>
<evidence type="ECO:0000313" key="29">
    <source>
        <dbReference type="EMBL" id="ADQ16393.1"/>
    </source>
</evidence>
<dbReference type="Gene3D" id="3.40.1160.10">
    <property type="entry name" value="Acetylglutamate kinase-like"/>
    <property type="match status" value="1"/>
</dbReference>
<dbReference type="Proteomes" id="UP000007435">
    <property type="component" value="Chromosome"/>
</dbReference>
<keyword evidence="20" id="KW-0915">Sodium</keyword>
<keyword evidence="12" id="KW-0791">Threonine biosynthesis</keyword>
<dbReference type="PANTHER" id="PTHR43070">
    <property type="match status" value="1"/>
</dbReference>
<dbReference type="InterPro" id="IPR001341">
    <property type="entry name" value="Asp_kinase"/>
</dbReference>
<keyword evidence="30" id="KW-1185">Reference proteome</keyword>
<keyword evidence="13" id="KW-0479">Metal-binding</keyword>
<dbReference type="GO" id="GO:0009088">
    <property type="term" value="P:threonine biosynthetic process"/>
    <property type="evidence" value="ECO:0007669"/>
    <property type="project" value="UniProtKB-UniPathway"/>
</dbReference>
<keyword evidence="11 29" id="KW-0808">Transferase</keyword>
<protein>
    <submittedName>
        <fullName evidence="29">Aspartate kinase</fullName>
        <ecNumber evidence="29">1.1.1.3</ecNumber>
        <ecNumber evidence="29">2.7.2.4</ecNumber>
    </submittedName>
</protein>
<dbReference type="HOGENOM" id="CLU_009116_7_1_10"/>
<dbReference type="PIRSF" id="PIRSF000727">
    <property type="entry name" value="ThrA"/>
    <property type="match status" value="1"/>
</dbReference>
<dbReference type="InterPro" id="IPR001048">
    <property type="entry name" value="Asp/Glu/Uridylate_kinase"/>
</dbReference>
<dbReference type="GO" id="GO:0009086">
    <property type="term" value="P:methionine biosynthetic process"/>
    <property type="evidence" value="ECO:0007669"/>
    <property type="project" value="UniProtKB-KW"/>
</dbReference>
<keyword evidence="21" id="KW-0457">Lysine biosynthesis</keyword>
<evidence type="ECO:0000256" key="25">
    <source>
        <dbReference type="ARBA" id="ARBA00048561"/>
    </source>
</evidence>
<keyword evidence="22" id="KW-0486">Methionine biosynthesis</keyword>
<dbReference type="eggNOG" id="COG0527">
    <property type="taxonomic scope" value="Bacteria"/>
</dbReference>
<comment type="pathway">
    <text evidence="3">Amino-acid biosynthesis; L-methionine biosynthesis via de novo pathway; L-homoserine from L-aspartate: step 1/3.</text>
</comment>
<evidence type="ECO:0000256" key="20">
    <source>
        <dbReference type="ARBA" id="ARBA00023053"/>
    </source>
</evidence>
<evidence type="ECO:0000256" key="26">
    <source>
        <dbReference type="ARBA" id="ARBA00048841"/>
    </source>
</evidence>
<dbReference type="PROSITE" id="PS51671">
    <property type="entry name" value="ACT"/>
    <property type="match status" value="1"/>
</dbReference>
<keyword evidence="15 29" id="KW-0418">Kinase</keyword>
<keyword evidence="19" id="KW-0520">NAD</keyword>
<comment type="function">
    <text evidence="24">Bifunctional aspartate kinase and homoserine dehydrogenase that catalyzes the first and the third steps toward the synthesis of lysine, methionine and threonine from aspartate.</text>
</comment>
<evidence type="ECO:0000256" key="17">
    <source>
        <dbReference type="ARBA" id="ARBA00022857"/>
    </source>
</evidence>
<comment type="pathway">
    <text evidence="4">Amino-acid biosynthesis; L-threonine biosynthesis; L-threonine from L-aspartate: step 3/5.</text>
</comment>
<dbReference type="InterPro" id="IPR036393">
    <property type="entry name" value="AceGlu_kinase-like_sf"/>
</dbReference>
<dbReference type="PROSITE" id="PS00324">
    <property type="entry name" value="ASPARTOKINASE"/>
    <property type="match status" value="1"/>
</dbReference>
<dbReference type="Pfam" id="PF03447">
    <property type="entry name" value="NAD_binding_3"/>
    <property type="match status" value="1"/>
</dbReference>
<gene>
    <name evidence="29" type="ordered locus">Lbys_0631</name>
</gene>
<dbReference type="GO" id="GO:0009089">
    <property type="term" value="P:lysine biosynthetic process via diaminopimelate"/>
    <property type="evidence" value="ECO:0007669"/>
    <property type="project" value="UniProtKB-UniPathway"/>
</dbReference>
<reference key="1">
    <citation type="submission" date="2010-11" db="EMBL/GenBank/DDBJ databases">
        <title>The complete genome of Leadbetterella byssophila DSM 17132.</title>
        <authorList>
            <consortium name="US DOE Joint Genome Institute (JGI-PGF)"/>
            <person name="Lucas S."/>
            <person name="Copeland A."/>
            <person name="Lapidus A."/>
            <person name="Glavina del Rio T."/>
            <person name="Dalin E."/>
            <person name="Tice H."/>
            <person name="Bruce D."/>
            <person name="Goodwin L."/>
            <person name="Pitluck S."/>
            <person name="Kyrpides N."/>
            <person name="Mavromatis K."/>
            <person name="Ivanova N."/>
            <person name="Teshima H."/>
            <person name="Brettin T."/>
            <person name="Detter J.C."/>
            <person name="Han C."/>
            <person name="Tapia R."/>
            <person name="Land M."/>
            <person name="Hauser L."/>
            <person name="Markowitz V."/>
            <person name="Cheng J.-F."/>
            <person name="Hugenholtz P."/>
            <person name="Woyke T."/>
            <person name="Wu D."/>
            <person name="Tindall B."/>
            <person name="Pomrenke H.G."/>
            <person name="Brambilla E."/>
            <person name="Klenk H.-P."/>
            <person name="Eisen J.A."/>
        </authorList>
    </citation>
    <scope>NUCLEOTIDE SEQUENCE [LARGE SCALE GENOMIC DNA]</scope>
    <source>
        <strain>DSM 17132</strain>
    </source>
</reference>
<evidence type="ECO:0000256" key="13">
    <source>
        <dbReference type="ARBA" id="ARBA00022723"/>
    </source>
</evidence>
<dbReference type="GO" id="GO:0009090">
    <property type="term" value="P:homoserine biosynthetic process"/>
    <property type="evidence" value="ECO:0007669"/>
    <property type="project" value="UniProtKB-ARBA"/>
</dbReference>
<dbReference type="SUPFAM" id="SSF53633">
    <property type="entry name" value="Carbamate kinase-like"/>
    <property type="match status" value="1"/>
</dbReference>
<evidence type="ECO:0000256" key="12">
    <source>
        <dbReference type="ARBA" id="ARBA00022697"/>
    </source>
</evidence>
<dbReference type="Gene3D" id="3.30.2130.10">
    <property type="entry name" value="VC0802-like"/>
    <property type="match status" value="1"/>
</dbReference>
<evidence type="ECO:0000256" key="2">
    <source>
        <dbReference type="ARBA" id="ARBA00004766"/>
    </source>
</evidence>
<dbReference type="Gene3D" id="3.40.50.720">
    <property type="entry name" value="NAD(P)-binding Rossmann-like Domain"/>
    <property type="match status" value="1"/>
</dbReference>
<dbReference type="InterPro" id="IPR019811">
    <property type="entry name" value="HDH_CS"/>
</dbReference>
<keyword evidence="14" id="KW-0547">Nucleotide-binding</keyword>
<evidence type="ECO:0000256" key="27">
    <source>
        <dbReference type="ARBA" id="ARBA00049031"/>
    </source>
</evidence>
<keyword evidence="18 29" id="KW-0560">Oxidoreductase</keyword>
<evidence type="ECO:0000259" key="28">
    <source>
        <dbReference type="PROSITE" id="PS51671"/>
    </source>
</evidence>
<dbReference type="PROSITE" id="PS01042">
    <property type="entry name" value="HOMOSER_DHGENASE"/>
    <property type="match status" value="1"/>
</dbReference>
<evidence type="ECO:0000256" key="16">
    <source>
        <dbReference type="ARBA" id="ARBA00022840"/>
    </source>
</evidence>
<evidence type="ECO:0000256" key="1">
    <source>
        <dbReference type="ARBA" id="ARBA00001920"/>
    </source>
</evidence>
<comment type="similarity">
    <text evidence="7">In the C-terminal section; belongs to the homoserine dehydrogenase family.</text>
</comment>
<keyword evidence="17" id="KW-0521">NADP</keyword>
<proteinExistence type="inferred from homology"/>
<reference evidence="29 30" key="2">
    <citation type="journal article" date="2011" name="Stand. Genomic Sci.">
        <title>Complete genome sequence of Leadbetterella byssophila type strain (4M15).</title>
        <authorList>
            <person name="Abt B."/>
            <person name="Teshima H."/>
            <person name="Lucas S."/>
            <person name="Lapidus A."/>
            <person name="Del Rio T.G."/>
            <person name="Nolan M."/>
            <person name="Tice H."/>
            <person name="Cheng J.F."/>
            <person name="Pitluck S."/>
            <person name="Liolios K."/>
            <person name="Pagani I."/>
            <person name="Ivanova N."/>
            <person name="Mavromatis K."/>
            <person name="Pati A."/>
            <person name="Tapia R."/>
            <person name="Han C."/>
            <person name="Goodwin L."/>
            <person name="Chen A."/>
            <person name="Palaniappan K."/>
            <person name="Land M."/>
            <person name="Hauser L."/>
            <person name="Chang Y.J."/>
            <person name="Jeffries C.D."/>
            <person name="Rohde M."/>
            <person name="Goker M."/>
            <person name="Tindall B.J."/>
            <person name="Detter J.C."/>
            <person name="Woyke T."/>
            <person name="Bristow J."/>
            <person name="Eisen J.A."/>
            <person name="Markowitz V."/>
            <person name="Hugenholtz P."/>
            <person name="Klenk H.P."/>
            <person name="Kyrpides N.C."/>
        </authorList>
    </citation>
    <scope>NUCLEOTIDE SEQUENCE [LARGE SCALE GENOMIC DNA]</scope>
    <source>
        <strain evidence="30">DSM 17132 / JCM 16389 / KACC 11308 / NBRC 106382 / 4M15</strain>
    </source>
</reference>
<evidence type="ECO:0000256" key="11">
    <source>
        <dbReference type="ARBA" id="ARBA00022679"/>
    </source>
</evidence>
<evidence type="ECO:0000256" key="10">
    <source>
        <dbReference type="ARBA" id="ARBA00022605"/>
    </source>
</evidence>
<evidence type="ECO:0000256" key="5">
    <source>
        <dbReference type="ARBA" id="ARBA00005062"/>
    </source>
</evidence>
<dbReference type="SUPFAM" id="SSF51735">
    <property type="entry name" value="NAD(P)-binding Rossmann-fold domains"/>
    <property type="match status" value="1"/>
</dbReference>
<comment type="subunit">
    <text evidence="9">Homotetramer.</text>
</comment>
<evidence type="ECO:0000256" key="6">
    <source>
        <dbReference type="ARBA" id="ARBA00005139"/>
    </source>
</evidence>
<evidence type="ECO:0000256" key="19">
    <source>
        <dbReference type="ARBA" id="ARBA00023027"/>
    </source>
</evidence>
<dbReference type="CDD" id="cd04921">
    <property type="entry name" value="ACT_AKi-HSDH-ThrA-like_1"/>
    <property type="match status" value="1"/>
</dbReference>
<comment type="catalytic activity">
    <reaction evidence="25">
        <text>L-aspartate + ATP = 4-phospho-L-aspartate + ADP</text>
        <dbReference type="Rhea" id="RHEA:23776"/>
        <dbReference type="ChEBI" id="CHEBI:29991"/>
        <dbReference type="ChEBI" id="CHEBI:30616"/>
        <dbReference type="ChEBI" id="CHEBI:57535"/>
        <dbReference type="ChEBI" id="CHEBI:456216"/>
        <dbReference type="EC" id="2.7.2.4"/>
    </reaction>
    <physiologicalReaction direction="left-to-right" evidence="25">
        <dbReference type="Rhea" id="RHEA:23777"/>
    </physiologicalReaction>
</comment>
<dbReference type="EC" id="1.1.1.3" evidence="29"/>
<dbReference type="CDD" id="cd04922">
    <property type="entry name" value="ACT_AKi-HSDH-ThrA_2"/>
    <property type="match status" value="1"/>
</dbReference>
<evidence type="ECO:0000256" key="15">
    <source>
        <dbReference type="ARBA" id="ARBA00022777"/>
    </source>
</evidence>
<evidence type="ECO:0000256" key="24">
    <source>
        <dbReference type="ARBA" id="ARBA00044938"/>
    </source>
</evidence>
<comment type="pathway">
    <text evidence="6">Amino-acid biosynthesis; L-threonine biosynthesis; L-threonine from L-aspartate: step 1/5.</text>
</comment>
<evidence type="ECO:0000256" key="14">
    <source>
        <dbReference type="ARBA" id="ARBA00022741"/>
    </source>
</evidence>
<dbReference type="NCBIfam" id="TIGR00657">
    <property type="entry name" value="asp_kinases"/>
    <property type="match status" value="1"/>
</dbReference>
<dbReference type="OrthoDB" id="9799110at2"/>
<dbReference type="GO" id="GO:0050661">
    <property type="term" value="F:NADP binding"/>
    <property type="evidence" value="ECO:0007669"/>
    <property type="project" value="InterPro"/>
</dbReference>
<dbReference type="InterPro" id="IPR002912">
    <property type="entry name" value="ACT_dom"/>
</dbReference>
<dbReference type="SUPFAM" id="SSF55347">
    <property type="entry name" value="Glyceraldehyde-3-phosphate dehydrogenase-like, C-terminal domain"/>
    <property type="match status" value="1"/>
</dbReference>
<dbReference type="RefSeq" id="WP_013407445.1">
    <property type="nucleotide sequence ID" value="NC_014655.1"/>
</dbReference>
<evidence type="ECO:0000256" key="21">
    <source>
        <dbReference type="ARBA" id="ARBA00023154"/>
    </source>
</evidence>
<dbReference type="InterPro" id="IPR054352">
    <property type="entry name" value="ACT_Aspartokinase"/>
</dbReference>
<dbReference type="EC" id="2.7.2.4" evidence="29"/>
<comment type="cofactor">
    <cofactor evidence="1">
        <name>a metal cation</name>
        <dbReference type="ChEBI" id="CHEBI:25213"/>
    </cofactor>
</comment>
<dbReference type="EMBL" id="CP002305">
    <property type="protein sequence ID" value="ADQ16393.1"/>
    <property type="molecule type" value="Genomic_DNA"/>
</dbReference>
<dbReference type="FunFam" id="3.30.360.10:FF:000006">
    <property type="entry name" value="Bifunctional aspartokinase/homoserine dehydrogenase"/>
    <property type="match status" value="1"/>
</dbReference>
<dbReference type="Pfam" id="PF00696">
    <property type="entry name" value="AA_kinase"/>
    <property type="match status" value="1"/>
</dbReference>
<evidence type="ECO:0000256" key="3">
    <source>
        <dbReference type="ARBA" id="ARBA00004986"/>
    </source>
</evidence>
<dbReference type="Pfam" id="PF22468">
    <property type="entry name" value="ACT_9"/>
    <property type="match status" value="2"/>
</dbReference>
<dbReference type="GO" id="GO:0046872">
    <property type="term" value="F:metal ion binding"/>
    <property type="evidence" value="ECO:0007669"/>
    <property type="project" value="UniProtKB-KW"/>
</dbReference>
<dbReference type="FunFam" id="3.30.2130.10:FF:000001">
    <property type="entry name" value="Bifunctional aspartokinase/homoserine dehydrogenase"/>
    <property type="match status" value="1"/>
</dbReference>
<dbReference type="PANTHER" id="PTHR43070:SF5">
    <property type="entry name" value="HOMOSERINE DEHYDROGENASE"/>
    <property type="match status" value="1"/>
</dbReference>
<dbReference type="InterPro" id="IPR049638">
    <property type="entry name" value="AK-HD"/>
</dbReference>
<evidence type="ECO:0000256" key="22">
    <source>
        <dbReference type="ARBA" id="ARBA00023167"/>
    </source>
</evidence>
<accession>E4RYN1</accession>
<organism evidence="29 30">
    <name type="scientific">Leadbetterella byssophila (strain DSM 17132 / JCM 16389 / KACC 11308 / NBRC 106382 / 4M15)</name>
    <dbReference type="NCBI Taxonomy" id="649349"/>
    <lineage>
        <taxon>Bacteria</taxon>
        <taxon>Pseudomonadati</taxon>
        <taxon>Bacteroidota</taxon>
        <taxon>Cytophagia</taxon>
        <taxon>Cytophagales</taxon>
        <taxon>Leadbetterellaceae</taxon>
        <taxon>Leadbetterella</taxon>
    </lineage>
</organism>
<dbReference type="GO" id="GO:0004072">
    <property type="term" value="F:aspartate kinase activity"/>
    <property type="evidence" value="ECO:0007669"/>
    <property type="project" value="UniProtKB-EC"/>
</dbReference>
<dbReference type="Gene3D" id="3.30.360.10">
    <property type="entry name" value="Dihydrodipicolinate Reductase, domain 2"/>
    <property type="match status" value="1"/>
</dbReference>
<keyword evidence="23" id="KW-0511">Multifunctional enzyme</keyword>
<dbReference type="InterPro" id="IPR018042">
    <property type="entry name" value="Aspartate_kinase_CS"/>
</dbReference>
<dbReference type="CDD" id="cd04243">
    <property type="entry name" value="AAK_AK-HSDH-like"/>
    <property type="match status" value="1"/>
</dbReference>
<dbReference type="Pfam" id="PF00742">
    <property type="entry name" value="Homoserine_dh"/>
    <property type="match status" value="1"/>
</dbReference>
<name>E4RYN1_LEAB4</name>
<evidence type="ECO:0000256" key="4">
    <source>
        <dbReference type="ARBA" id="ARBA00005056"/>
    </source>
</evidence>
<dbReference type="AlphaFoldDB" id="E4RYN1"/>
<dbReference type="InterPro" id="IPR001342">
    <property type="entry name" value="HDH_cat"/>
</dbReference>
<sequence length="819" mass="89390">MRILKFGGTSVGTVQSITEVADIIQKKHSKSQGLVAVFSAMSGVTNKLIEAGNLAATGKSSYQEILKTIEDRHFEVIKALVPVKSQSAILARIKGEINDLEDFLKGITYIQELTPRTSDFLVSFGERLSTQMLAFILQERGIPTEYWDARKIIKTNSTYGCAEVDTLSTHENIIQNLNNTEVIYCVTGFIASDEKGVTTTLGRGGSDYTASILGAALNAEVIEIWTDVNGMMTADPRKVKNAFSIPEISYSEAMELSHFGAKVIYPPSLIPAFQRDIPIRILNTFDSAHPGTIISKTVAQKAYSITGISSIDDIALVNLQGNGMIGVAGVSAKLFGLLADNNISVILITQASSEHSICFAVEPTAGEKVRNILERGFRSEIENGEIENVSIQYNLSILATVGEGMRSSSGISGKLFSVLGKNGINVVATAQGSSELNISVVIKKKDIAKALNAVHESFFEIDGFTINLFILGPTGLIGRTLLRQILAQREYLKKEKNVSIRLVGMTNTRKMLLNPEGIPLDDAIERLLEDGEVVNQSEFFEDMQALNLSNSVFVDCSADKNIIQYYAPLLQSNISIVTPNKVANSGSYEEYALLRDISKRRNVKFLYETNVGAGLPIINTLQGLINSGDQIQKIEAVLSGTLSYIFNTFDIDRSFVDVVKEAKEKGYTEPDPRDDLSGTDVARKILILARECGIKLELEDVEITPILSERALAAPTVDAFYQVLEEENEIYAKQIQTAHEEGKRLRFIARFEEGKAKIGLTAVDATHPFYSLAGSENIVSFTTDRYLHNPLVIKGPGAGAEVTAMGVFADIISLSSFLA</sequence>
<dbReference type="STRING" id="649349.Lbys_0631"/>
<dbReference type="UniPathway" id="UPA00051">
    <property type="reaction ID" value="UER00462"/>
</dbReference>
<dbReference type="SUPFAM" id="SSF55021">
    <property type="entry name" value="ACT-like"/>
    <property type="match status" value="2"/>
</dbReference>
<keyword evidence="16" id="KW-0067">ATP-binding</keyword>
<keyword evidence="10" id="KW-0028">Amino-acid biosynthesis</keyword>
<evidence type="ECO:0000256" key="7">
    <source>
        <dbReference type="ARBA" id="ARBA00007952"/>
    </source>
</evidence>
<comment type="similarity">
    <text evidence="8">In the N-terminal section; belongs to the aspartokinase family.</text>
</comment>